<evidence type="ECO:0000259" key="1">
    <source>
        <dbReference type="PROSITE" id="PS51819"/>
    </source>
</evidence>
<reference evidence="2" key="2">
    <citation type="journal article" date="2023" name="Plants (Basel)">
        <title>Annotation of the Turnera subulata (Passifloraceae) Draft Genome Reveals the S-Locus Evolved after the Divergence of Turneroideae from Passifloroideae in a Stepwise Manner.</title>
        <authorList>
            <person name="Henning P.M."/>
            <person name="Roalson E.H."/>
            <person name="Mir W."/>
            <person name="McCubbin A.G."/>
            <person name="Shore J.S."/>
        </authorList>
    </citation>
    <scope>NUCLEOTIDE SEQUENCE</scope>
    <source>
        <strain evidence="2">F60SS</strain>
    </source>
</reference>
<accession>A0A9Q0FC18</accession>
<keyword evidence="3" id="KW-1185">Reference proteome</keyword>
<dbReference type="PROSITE" id="PS51819">
    <property type="entry name" value="VOC"/>
    <property type="match status" value="1"/>
</dbReference>
<proteinExistence type="predicted"/>
<dbReference type="EMBL" id="JAKUCV010006085">
    <property type="protein sequence ID" value="KAJ4828769.1"/>
    <property type="molecule type" value="Genomic_DNA"/>
</dbReference>
<dbReference type="InterPro" id="IPR037523">
    <property type="entry name" value="VOC_core"/>
</dbReference>
<comment type="caution">
    <text evidence="2">The sequence shown here is derived from an EMBL/GenBank/DDBJ whole genome shotgun (WGS) entry which is preliminary data.</text>
</comment>
<gene>
    <name evidence="2" type="ORF">Tsubulata_048306</name>
</gene>
<name>A0A9Q0FC18_9ROSI</name>
<protein>
    <recommendedName>
        <fullName evidence="1">VOC domain-containing protein</fullName>
    </recommendedName>
</protein>
<dbReference type="Pfam" id="PF00903">
    <property type="entry name" value="Glyoxalase"/>
    <property type="match status" value="1"/>
</dbReference>
<dbReference type="InterPro" id="IPR004360">
    <property type="entry name" value="Glyas_Fos-R_dOase_dom"/>
</dbReference>
<evidence type="ECO:0000313" key="3">
    <source>
        <dbReference type="Proteomes" id="UP001141552"/>
    </source>
</evidence>
<dbReference type="AlphaFoldDB" id="A0A9Q0FC18"/>
<sequence length="368" mass="40357">MGDEESILPADWSVLQKISIMMRVPSVEEAVNFYREAFGAEECPVPSSPEEEVNGIRATKLDIRFAFPILITDSALVPEITPPGAALNLCLQVNGGLPDLEAAVARAVNAGATTDGVVVLDPTSGRPSMRLADPFGAVWFLYVPSHHEILYDYRRERQSAAEELGAPVEYSEDEALQHGGASKLKILLNLPDPVAAAHFYSTAFGAVPPQFPTENEIPHLNNNFTALQFSRHYYILISQSQQKNNLSLNLNPSTSSSSGGTGVILCARTHDVDALVKRLQQAGAVLEGGIVRDRFRDMAKLRDPFGVLWFIHQLTLEESYMHTIHLLERFKDSPSPELGEAFRLRGIAAREGRPWPAVPPQSPDLLLG</sequence>
<dbReference type="InterPro" id="IPR029068">
    <property type="entry name" value="Glyas_Bleomycin-R_OHBP_Dase"/>
</dbReference>
<dbReference type="Gene3D" id="3.10.180.10">
    <property type="entry name" value="2,3-Dihydroxybiphenyl 1,2-Dioxygenase, domain 1"/>
    <property type="match status" value="2"/>
</dbReference>
<feature type="domain" description="VOC" evidence="1">
    <location>
        <begin position="16"/>
        <end position="144"/>
    </location>
</feature>
<dbReference type="SUPFAM" id="SSF54593">
    <property type="entry name" value="Glyoxalase/Bleomycin resistance protein/Dihydroxybiphenyl dioxygenase"/>
    <property type="match status" value="2"/>
</dbReference>
<dbReference type="PANTHER" id="PTHR34109:SF1">
    <property type="entry name" value="VOC DOMAIN-CONTAINING PROTEIN"/>
    <property type="match status" value="1"/>
</dbReference>
<organism evidence="2 3">
    <name type="scientific">Turnera subulata</name>
    <dbReference type="NCBI Taxonomy" id="218843"/>
    <lineage>
        <taxon>Eukaryota</taxon>
        <taxon>Viridiplantae</taxon>
        <taxon>Streptophyta</taxon>
        <taxon>Embryophyta</taxon>
        <taxon>Tracheophyta</taxon>
        <taxon>Spermatophyta</taxon>
        <taxon>Magnoliopsida</taxon>
        <taxon>eudicotyledons</taxon>
        <taxon>Gunneridae</taxon>
        <taxon>Pentapetalae</taxon>
        <taxon>rosids</taxon>
        <taxon>fabids</taxon>
        <taxon>Malpighiales</taxon>
        <taxon>Passifloraceae</taxon>
        <taxon>Turnera</taxon>
    </lineage>
</organism>
<dbReference type="Proteomes" id="UP001141552">
    <property type="component" value="Unassembled WGS sequence"/>
</dbReference>
<dbReference type="OrthoDB" id="673150at2759"/>
<dbReference type="PANTHER" id="PTHR34109">
    <property type="entry name" value="BNAUNNG04460D PROTEIN-RELATED"/>
    <property type="match status" value="1"/>
</dbReference>
<evidence type="ECO:0000313" key="2">
    <source>
        <dbReference type="EMBL" id="KAJ4828769.1"/>
    </source>
</evidence>
<reference evidence="2" key="1">
    <citation type="submission" date="2022-02" db="EMBL/GenBank/DDBJ databases">
        <authorList>
            <person name="Henning P.M."/>
            <person name="McCubbin A.G."/>
            <person name="Shore J.S."/>
        </authorList>
    </citation>
    <scope>NUCLEOTIDE SEQUENCE</scope>
    <source>
        <strain evidence="2">F60SS</strain>
        <tissue evidence="2">Leaves</tissue>
    </source>
</reference>